<gene>
    <name evidence="3" type="ORF">KK083_09185</name>
</gene>
<dbReference type="InterPro" id="IPR023393">
    <property type="entry name" value="START-like_dom_sf"/>
</dbReference>
<dbReference type="EMBL" id="JAHESF010000007">
    <property type="protein sequence ID" value="MBT1697046.1"/>
    <property type="molecule type" value="Genomic_DNA"/>
</dbReference>
<keyword evidence="4" id="KW-1185">Reference proteome</keyword>
<dbReference type="CDD" id="cd07814">
    <property type="entry name" value="SRPBCC_CalC_Aha1-like"/>
    <property type="match status" value="1"/>
</dbReference>
<dbReference type="Pfam" id="PF08327">
    <property type="entry name" value="AHSA1"/>
    <property type="match status" value="1"/>
</dbReference>
<comment type="caution">
    <text evidence="3">The sequence shown here is derived from an EMBL/GenBank/DDBJ whole genome shotgun (WGS) entry which is preliminary data.</text>
</comment>
<proteinExistence type="inferred from homology"/>
<comment type="similarity">
    <text evidence="1">Belongs to the AHA1 family.</text>
</comment>
<evidence type="ECO:0000259" key="2">
    <source>
        <dbReference type="Pfam" id="PF08327"/>
    </source>
</evidence>
<dbReference type="Proteomes" id="UP001319200">
    <property type="component" value="Unassembled WGS sequence"/>
</dbReference>
<dbReference type="Gene3D" id="3.30.530.20">
    <property type="match status" value="1"/>
</dbReference>
<accession>A0AAP2DIQ1</accession>
<dbReference type="SUPFAM" id="SSF55961">
    <property type="entry name" value="Bet v1-like"/>
    <property type="match status" value="1"/>
</dbReference>
<evidence type="ECO:0000313" key="4">
    <source>
        <dbReference type="Proteomes" id="UP001319200"/>
    </source>
</evidence>
<dbReference type="AlphaFoldDB" id="A0AAP2DIQ1"/>
<feature type="domain" description="Activator of Hsp90 ATPase homologue 1/2-like C-terminal" evidence="2">
    <location>
        <begin position="13"/>
        <end position="141"/>
    </location>
</feature>
<organism evidence="3 4">
    <name type="scientific">Chryseosolibacter histidini</name>
    <dbReference type="NCBI Taxonomy" id="2782349"/>
    <lineage>
        <taxon>Bacteria</taxon>
        <taxon>Pseudomonadati</taxon>
        <taxon>Bacteroidota</taxon>
        <taxon>Cytophagia</taxon>
        <taxon>Cytophagales</taxon>
        <taxon>Chryseotaleaceae</taxon>
        <taxon>Chryseosolibacter</taxon>
    </lineage>
</organism>
<dbReference type="InterPro" id="IPR013538">
    <property type="entry name" value="ASHA1/2-like_C"/>
</dbReference>
<name>A0AAP2DIQ1_9BACT</name>
<dbReference type="RefSeq" id="WP_254162728.1">
    <property type="nucleotide sequence ID" value="NZ_JAHESF010000007.1"/>
</dbReference>
<reference evidence="3 4" key="1">
    <citation type="submission" date="2021-05" db="EMBL/GenBank/DDBJ databases">
        <title>A Polyphasic approach of four new species of the genus Ohtaekwangia: Ohtaekwangia histidinii sp. nov., Ohtaekwangia cretensis sp. nov., Ohtaekwangia indiensis sp. nov., Ohtaekwangia reichenbachii sp. nov. from diverse environment.</title>
        <authorList>
            <person name="Octaviana S."/>
        </authorList>
    </citation>
    <scope>NUCLEOTIDE SEQUENCE [LARGE SCALE GENOMIC DNA]</scope>
    <source>
        <strain evidence="3 4">PWU4</strain>
    </source>
</reference>
<sequence>MKRSIKLKWFYPYPVETLWECLTDPEKLKEWNNLKRSGFKAEVGFRWMEEQKPRKGWDGKMYFEVLEVVPLKKLSYSFKGGPNPQTMTLDTVVTWTLTPKNGGTELHLEHTGFEGLKGLVTSLIMEKGWNKHFAKKLMNYLKELNNEHIQL</sequence>
<evidence type="ECO:0000313" key="3">
    <source>
        <dbReference type="EMBL" id="MBT1697046.1"/>
    </source>
</evidence>
<evidence type="ECO:0000256" key="1">
    <source>
        <dbReference type="ARBA" id="ARBA00006817"/>
    </source>
</evidence>
<protein>
    <submittedName>
        <fullName evidence="3">SRPBCC domain-containing protein</fullName>
    </submittedName>
</protein>